<evidence type="ECO:0000313" key="7">
    <source>
        <dbReference type="Proteomes" id="UP001230253"/>
    </source>
</evidence>
<dbReference type="InterPro" id="IPR038765">
    <property type="entry name" value="Papain-like_cys_pep_sf"/>
</dbReference>
<organism evidence="6 7">
    <name type="scientific">Rhodopseudomonas julia</name>
    <dbReference type="NCBI Taxonomy" id="200617"/>
    <lineage>
        <taxon>Bacteria</taxon>
        <taxon>Pseudomonadati</taxon>
        <taxon>Pseudomonadota</taxon>
        <taxon>Alphaproteobacteria</taxon>
        <taxon>Hyphomicrobiales</taxon>
        <taxon>Nitrobacteraceae</taxon>
        <taxon>Rhodopseudomonas</taxon>
    </lineage>
</organism>
<accession>A0ABU0C2V3</accession>
<name>A0ABU0C2V3_9BRAD</name>
<dbReference type="Gene3D" id="3.90.1720.10">
    <property type="entry name" value="endopeptidase domain like (from Nostoc punctiforme)"/>
    <property type="match status" value="1"/>
</dbReference>
<dbReference type="Proteomes" id="UP001230253">
    <property type="component" value="Unassembled WGS sequence"/>
</dbReference>
<keyword evidence="4" id="KW-0788">Thiol protease</keyword>
<dbReference type="InterPro" id="IPR000064">
    <property type="entry name" value="NLP_P60_dom"/>
</dbReference>
<dbReference type="NCBIfam" id="TIGR02219">
    <property type="entry name" value="phage_NlpC_fam"/>
    <property type="match status" value="1"/>
</dbReference>
<comment type="caution">
    <text evidence="6">The sequence shown here is derived from an EMBL/GenBank/DDBJ whole genome shotgun (WGS) entry which is preliminary data.</text>
</comment>
<reference evidence="6 7" key="1">
    <citation type="submission" date="2023-07" db="EMBL/GenBank/DDBJ databases">
        <title>Genomic Encyclopedia of Type Strains, Phase IV (KMG-IV): sequencing the most valuable type-strain genomes for metagenomic binning, comparative biology and taxonomic classification.</title>
        <authorList>
            <person name="Goeker M."/>
        </authorList>
    </citation>
    <scope>NUCLEOTIDE SEQUENCE [LARGE SCALE GENOMIC DNA]</scope>
    <source>
        <strain evidence="6 7">DSM 11549</strain>
    </source>
</reference>
<protein>
    <submittedName>
        <fullName evidence="6">NlpC/P60 family putative phage cell wall peptidase</fullName>
    </submittedName>
</protein>
<keyword evidence="2" id="KW-0645">Protease</keyword>
<evidence type="ECO:0000313" key="6">
    <source>
        <dbReference type="EMBL" id="MDQ0324518.1"/>
    </source>
</evidence>
<sequence>MEKVTRAAILGAARRWIGTPYRHQAALRGVGADCLGLVRGVWRDLYGAEAETPPAYTPDWAEARGEETLRDAARRHLCEIEISAARAGDVLLFRWRRGLPAKHAAILTGETTMIHAHEGAAVAEVALVAAWRRRIAYAFAFPNLDDNDAEKG</sequence>
<gene>
    <name evidence="6" type="ORF">J2R99_000367</name>
</gene>
<dbReference type="EMBL" id="JAUSUK010000001">
    <property type="protein sequence ID" value="MDQ0324518.1"/>
    <property type="molecule type" value="Genomic_DNA"/>
</dbReference>
<dbReference type="Pfam" id="PF00877">
    <property type="entry name" value="NLPC_P60"/>
    <property type="match status" value="1"/>
</dbReference>
<evidence type="ECO:0000256" key="2">
    <source>
        <dbReference type="ARBA" id="ARBA00022670"/>
    </source>
</evidence>
<evidence type="ECO:0000256" key="1">
    <source>
        <dbReference type="ARBA" id="ARBA00007074"/>
    </source>
</evidence>
<evidence type="ECO:0000259" key="5">
    <source>
        <dbReference type="PROSITE" id="PS51935"/>
    </source>
</evidence>
<keyword evidence="7" id="KW-1185">Reference proteome</keyword>
<feature type="domain" description="NlpC/P60" evidence="5">
    <location>
        <begin position="3"/>
        <end position="142"/>
    </location>
</feature>
<dbReference type="SUPFAM" id="SSF54001">
    <property type="entry name" value="Cysteine proteinases"/>
    <property type="match status" value="1"/>
</dbReference>
<proteinExistence type="inferred from homology"/>
<evidence type="ECO:0000256" key="3">
    <source>
        <dbReference type="ARBA" id="ARBA00022801"/>
    </source>
</evidence>
<dbReference type="RefSeq" id="WP_307152798.1">
    <property type="nucleotide sequence ID" value="NZ_JAUSUK010000001.1"/>
</dbReference>
<dbReference type="PROSITE" id="PS51935">
    <property type="entry name" value="NLPC_P60"/>
    <property type="match status" value="1"/>
</dbReference>
<dbReference type="InterPro" id="IPR011929">
    <property type="entry name" value="Phage_pept_NlpC/P60"/>
</dbReference>
<keyword evidence="3" id="KW-0378">Hydrolase</keyword>
<comment type="similarity">
    <text evidence="1">Belongs to the peptidase C40 family.</text>
</comment>
<evidence type="ECO:0000256" key="4">
    <source>
        <dbReference type="ARBA" id="ARBA00022807"/>
    </source>
</evidence>